<gene>
    <name evidence="2" type="ORF">PVAND_000513</name>
</gene>
<comment type="caution">
    <text evidence="2">The sequence shown here is derived from an EMBL/GenBank/DDBJ whole genome shotgun (WGS) entry which is preliminary data.</text>
</comment>
<accession>A0A9J6BK73</accession>
<dbReference type="OrthoDB" id="190089at2759"/>
<dbReference type="InterPro" id="IPR015897">
    <property type="entry name" value="CHK_kinase-like"/>
</dbReference>
<evidence type="ECO:0000259" key="1">
    <source>
        <dbReference type="SMART" id="SM00587"/>
    </source>
</evidence>
<evidence type="ECO:0000313" key="3">
    <source>
        <dbReference type="Proteomes" id="UP001107558"/>
    </source>
</evidence>
<dbReference type="InterPro" id="IPR011009">
    <property type="entry name" value="Kinase-like_dom_sf"/>
</dbReference>
<sequence length="1082" mass="126800">MHYIFTSTTKELRDKHYQEFLDIYYEILSNFIKRLNLDPEKLFPRYIFDEHLKKFGKFGLYMGILCLPAVTSNAEDTPDIDAISEKLSEKQNGEKLSIDFVPSERCMERILGVYEDMYNFGKMSNKDNSSDFKIFQHAVYQKAMNEIAKTYNLNYKEKYIIEYYLGSTKGENFIASIYRIQIKDRKDQSIKLSLIGKLPPKDENRRKRESIKIGFQREILFYEEIYPIFKQFQLEKNIDVDILGFYEVPKCHKTLNVNQFEGIFLEDLKFKNFQLFDRKKNVTKDHVVLVLKALAKMHTIFFAIKDQCPMIVENYTEIDDFMLKIYDENSLLNFLYNSQKNLALNVLRKLENSENKRKIENFFNTNLLEIINELLGKKVAEPHAVICHGDCWINNMMFRYDDNGKPNEVCLFDFQLIRYASPVLDIIQYIFTSTTKALRDEFYDEFLDIYYETFSNFLKKLDSDPVKLFPRYIFDEHLKRFGKYGLFITNLVMPVITNETEFLELGEVAQNLKDNNFIVSQRYEERMLEIFEDISAATMELKIVNISMKNAIMSREFYWNHLGIKSFNEAFSKAQPKRQQVVQIFIPQMPLSTPSLHIVLDIENLSISEDKELKVFKRLTCDCSMKQNRLKRVGSSEHCPHRNIAEIRPACVKIKASQITQFELICRYEFLGQHEISFIIGSSCYSIQLKLFVDTIDFNPLTMLLTYKLAPVAIDVFPPWQQVLWFHNPYTCDIKLKIISHNTKLLSVINEIIIVKSHEHVPVFVIFNPYYIDCYDIPIGIQFNECECVAQIHVECKQFDSIVQFNSPMQNFPSQLNPFVLHSDNLCILMRPNSSSNENLIALQNCSKFCVKYQWKNMRLSEFSCEIFVKPNEGFLRAGATKLFRLTINSFGCEMQLQSIPLSCSIYRFNNEHFRDIHSLPDGYFEYTEKGYFEKPQNWSPMASERLTILYANLNVIVTNKSLKYAEGSNDKDALTTAQQINNEKCCMNVPMTTIINNHEAKEALNVCDVNDDEKNMAETIIRNASESEHQSASNKCFYEELTQQQSNENTSYRFIPKLMNDVLFECITAIAQERSFIPNTL</sequence>
<evidence type="ECO:0000313" key="2">
    <source>
        <dbReference type="EMBL" id="KAG5670236.1"/>
    </source>
</evidence>
<protein>
    <recommendedName>
        <fullName evidence="1">CHK kinase-like domain-containing protein</fullName>
    </recommendedName>
</protein>
<dbReference type="Gene3D" id="3.90.1200.10">
    <property type="match status" value="1"/>
</dbReference>
<dbReference type="Proteomes" id="UP001107558">
    <property type="component" value="Chromosome 3"/>
</dbReference>
<dbReference type="SUPFAM" id="SSF56112">
    <property type="entry name" value="Protein kinase-like (PK-like)"/>
    <property type="match status" value="1"/>
</dbReference>
<name>A0A9J6BK73_POLVA</name>
<feature type="domain" description="CHK kinase-like" evidence="1">
    <location>
        <begin position="263"/>
        <end position="460"/>
    </location>
</feature>
<organism evidence="2 3">
    <name type="scientific">Polypedilum vanderplanki</name>
    <name type="common">Sleeping chironomid midge</name>
    <dbReference type="NCBI Taxonomy" id="319348"/>
    <lineage>
        <taxon>Eukaryota</taxon>
        <taxon>Metazoa</taxon>
        <taxon>Ecdysozoa</taxon>
        <taxon>Arthropoda</taxon>
        <taxon>Hexapoda</taxon>
        <taxon>Insecta</taxon>
        <taxon>Pterygota</taxon>
        <taxon>Neoptera</taxon>
        <taxon>Endopterygota</taxon>
        <taxon>Diptera</taxon>
        <taxon>Nematocera</taxon>
        <taxon>Chironomoidea</taxon>
        <taxon>Chironomidae</taxon>
        <taxon>Chironominae</taxon>
        <taxon>Polypedilum</taxon>
        <taxon>Polypedilum</taxon>
    </lineage>
</organism>
<dbReference type="EMBL" id="JADBJN010000003">
    <property type="protein sequence ID" value="KAG5670236.1"/>
    <property type="molecule type" value="Genomic_DNA"/>
</dbReference>
<dbReference type="InterPro" id="IPR004119">
    <property type="entry name" value="EcKL"/>
</dbReference>
<dbReference type="SMART" id="SM00587">
    <property type="entry name" value="CHK"/>
    <property type="match status" value="1"/>
</dbReference>
<dbReference type="PANTHER" id="PTHR11012">
    <property type="entry name" value="PROTEIN KINASE-LIKE DOMAIN-CONTAINING"/>
    <property type="match status" value="1"/>
</dbReference>
<dbReference type="AlphaFoldDB" id="A0A9J6BK73"/>
<keyword evidence="3" id="KW-1185">Reference proteome</keyword>
<reference evidence="2" key="1">
    <citation type="submission" date="2021-03" db="EMBL/GenBank/DDBJ databases">
        <title>Chromosome level genome of the anhydrobiotic midge Polypedilum vanderplanki.</title>
        <authorList>
            <person name="Yoshida Y."/>
            <person name="Kikawada T."/>
            <person name="Gusev O."/>
        </authorList>
    </citation>
    <scope>NUCLEOTIDE SEQUENCE</scope>
    <source>
        <strain evidence="2">NIAS01</strain>
        <tissue evidence="2">Whole body or cell culture</tissue>
    </source>
</reference>
<dbReference type="Pfam" id="PF02958">
    <property type="entry name" value="EcKL"/>
    <property type="match status" value="1"/>
</dbReference>
<proteinExistence type="predicted"/>
<dbReference type="PANTHER" id="PTHR11012:SF54">
    <property type="entry name" value="CHK KINASE-LIKE DOMAIN-CONTAINING PROTEIN"/>
    <property type="match status" value="1"/>
</dbReference>